<evidence type="ECO:0000313" key="3">
    <source>
        <dbReference type="Proteomes" id="UP000221384"/>
    </source>
</evidence>
<dbReference type="EMBL" id="NWVW01000004">
    <property type="protein sequence ID" value="PHO10328.1"/>
    <property type="molecule type" value="Genomic_DNA"/>
</dbReference>
<organism evidence="2 3">
    <name type="scientific">Malaciobacter canalis</name>
    <dbReference type="NCBI Taxonomy" id="1912871"/>
    <lineage>
        <taxon>Bacteria</taxon>
        <taxon>Pseudomonadati</taxon>
        <taxon>Campylobacterota</taxon>
        <taxon>Epsilonproteobacteria</taxon>
        <taxon>Campylobacterales</taxon>
        <taxon>Arcobacteraceae</taxon>
        <taxon>Malaciobacter</taxon>
    </lineage>
</organism>
<comment type="caution">
    <text evidence="2">The sequence shown here is derived from an EMBL/GenBank/DDBJ whole genome shotgun (WGS) entry which is preliminary data.</text>
</comment>
<reference evidence="2 3" key="1">
    <citation type="submission" date="2017-09" db="EMBL/GenBank/DDBJ databases">
        <authorList>
            <person name="Perez-Cataluna A."/>
            <person name="Figueras M.J."/>
            <person name="Salas-Masso N."/>
        </authorList>
    </citation>
    <scope>NUCLEOTIDE SEQUENCE [LARGE SCALE GENOMIC DNA]</scope>
    <source>
        <strain evidence="2 3">F138-33</strain>
    </source>
</reference>
<dbReference type="Pfam" id="PF04965">
    <property type="entry name" value="GPW_gp25"/>
    <property type="match status" value="1"/>
</dbReference>
<proteinExistence type="predicted"/>
<dbReference type="InterPro" id="IPR007048">
    <property type="entry name" value="IraD/Gp25-like"/>
</dbReference>
<feature type="domain" description="IraD/Gp25-like" evidence="1">
    <location>
        <begin position="5"/>
        <end position="72"/>
    </location>
</feature>
<accession>A0ABX4LVG5</accession>
<evidence type="ECO:0000259" key="1">
    <source>
        <dbReference type="Pfam" id="PF04965"/>
    </source>
</evidence>
<dbReference type="RefSeq" id="WP_099334010.1">
    <property type="nucleotide sequence ID" value="NZ_CP042812.1"/>
</dbReference>
<dbReference type="SUPFAM" id="SSF160719">
    <property type="entry name" value="gpW/gp25-like"/>
    <property type="match status" value="1"/>
</dbReference>
<protein>
    <submittedName>
        <fullName evidence="2">Baseplate assembly protein</fullName>
    </submittedName>
</protein>
<name>A0ABX4LVG5_9BACT</name>
<sequence>MYAVSIEKSIKRILKTPLVTRAMRPEFGSKLYELRDREFNDEYKLLATKYTYEAIDKYEPRVKVEKVNFKLDPVSGVVTLIITLTNGQIVEVEND</sequence>
<evidence type="ECO:0000313" key="2">
    <source>
        <dbReference type="EMBL" id="PHO10328.1"/>
    </source>
</evidence>
<dbReference type="Proteomes" id="UP000221384">
    <property type="component" value="Unassembled WGS sequence"/>
</dbReference>
<keyword evidence="3" id="KW-1185">Reference proteome</keyword>
<gene>
    <name evidence="2" type="ORF">CPG37_04580</name>
</gene>
<dbReference type="Gene3D" id="3.10.450.40">
    <property type="match status" value="1"/>
</dbReference>